<evidence type="ECO:0000313" key="2">
    <source>
        <dbReference type="Proteomes" id="UP000659124"/>
    </source>
</evidence>
<keyword evidence="2" id="KW-1185">Reference proteome</keyword>
<gene>
    <name evidence="1" type="ORF">ICL07_20900</name>
</gene>
<protein>
    <submittedName>
        <fullName evidence="1">Class I lanthipeptide</fullName>
    </submittedName>
</protein>
<dbReference type="RefSeq" id="WP_188089989.1">
    <property type="nucleotide sequence ID" value="NZ_JACVFC010000003.1"/>
</dbReference>
<dbReference type="Proteomes" id="UP000659124">
    <property type="component" value="Unassembled WGS sequence"/>
</dbReference>
<dbReference type="EMBL" id="JACVFC010000003">
    <property type="protein sequence ID" value="MBC9932859.1"/>
    <property type="molecule type" value="Genomic_DNA"/>
</dbReference>
<evidence type="ECO:0000313" key="1">
    <source>
        <dbReference type="EMBL" id="MBC9932859.1"/>
    </source>
</evidence>
<comment type="caution">
    <text evidence="1">The sequence shown here is derived from an EMBL/GenBank/DDBJ whole genome shotgun (WGS) entry which is preliminary data.</text>
</comment>
<dbReference type="InterPro" id="IPR058238">
    <property type="entry name" value="Lant_leader_dom"/>
</dbReference>
<accession>A0ABR7TV72</accession>
<proteinExistence type="predicted"/>
<organism evidence="1 2">
    <name type="scientific">Chitinophaga qingshengii</name>
    <dbReference type="NCBI Taxonomy" id="1569794"/>
    <lineage>
        <taxon>Bacteria</taxon>
        <taxon>Pseudomonadati</taxon>
        <taxon>Bacteroidota</taxon>
        <taxon>Chitinophagia</taxon>
        <taxon>Chitinophagales</taxon>
        <taxon>Chitinophagaceae</taxon>
        <taxon>Chitinophaga</taxon>
    </lineage>
</organism>
<reference evidence="1 2" key="1">
    <citation type="submission" date="2020-09" db="EMBL/GenBank/DDBJ databases">
        <title>Genome sequences of type strains of Chitinophaga qingshengii and Chitinophaga varians.</title>
        <authorList>
            <person name="Kittiwongwattana C."/>
        </authorList>
    </citation>
    <scope>NUCLEOTIDE SEQUENCE [LARGE SCALE GENOMIC DNA]</scope>
    <source>
        <strain evidence="1 2">JCM 30026</strain>
    </source>
</reference>
<sequence>MKKKSVNIGKKLAFTKETIALLNMEQQQMIGGKGIPTVRDCPTFIGPTCATEQVPGGPCGLCPITD</sequence>
<name>A0ABR7TV72_9BACT</name>
<dbReference type="NCBIfam" id="NF038153">
    <property type="entry name" value="lant_leader_L1a"/>
    <property type="match status" value="1"/>
</dbReference>